<proteinExistence type="predicted"/>
<dbReference type="RefSeq" id="XP_064669604.1">
    <property type="nucleotide sequence ID" value="XM_064815333.1"/>
</dbReference>
<gene>
    <name evidence="2" type="ORF">N656DRAFT_780195</name>
</gene>
<evidence type="ECO:0000313" key="3">
    <source>
        <dbReference type="Proteomes" id="UP001302812"/>
    </source>
</evidence>
<comment type="caution">
    <text evidence="2">The sequence shown here is derived from an EMBL/GenBank/DDBJ whole genome shotgun (WGS) entry which is preliminary data.</text>
</comment>
<dbReference type="GeneID" id="89939458"/>
<evidence type="ECO:0000313" key="2">
    <source>
        <dbReference type="EMBL" id="KAK4112034.1"/>
    </source>
</evidence>
<feature type="region of interest" description="Disordered" evidence="1">
    <location>
        <begin position="140"/>
        <end position="166"/>
    </location>
</feature>
<dbReference type="AlphaFoldDB" id="A0AAN6TCU4"/>
<reference evidence="2" key="2">
    <citation type="submission" date="2023-05" db="EMBL/GenBank/DDBJ databases">
        <authorList>
            <consortium name="Lawrence Berkeley National Laboratory"/>
            <person name="Steindorff A."/>
            <person name="Hensen N."/>
            <person name="Bonometti L."/>
            <person name="Westerberg I."/>
            <person name="Brannstrom I.O."/>
            <person name="Guillou S."/>
            <person name="Cros-Aarteil S."/>
            <person name="Calhoun S."/>
            <person name="Haridas S."/>
            <person name="Kuo A."/>
            <person name="Mondo S."/>
            <person name="Pangilinan J."/>
            <person name="Riley R."/>
            <person name="Labutti K."/>
            <person name="Andreopoulos B."/>
            <person name="Lipzen A."/>
            <person name="Chen C."/>
            <person name="Yanf M."/>
            <person name="Daum C."/>
            <person name="Ng V."/>
            <person name="Clum A."/>
            <person name="Ohm R."/>
            <person name="Martin F."/>
            <person name="Silar P."/>
            <person name="Natvig D."/>
            <person name="Lalanne C."/>
            <person name="Gautier V."/>
            <person name="Ament-Velasquez S.L."/>
            <person name="Kruys A."/>
            <person name="Hutchinson M.I."/>
            <person name="Powell A.J."/>
            <person name="Barry K."/>
            <person name="Miller A.N."/>
            <person name="Grigoriev I.V."/>
            <person name="Debuchy R."/>
            <person name="Gladieux P."/>
            <person name="Thoren M.H."/>
            <person name="Johannesson H."/>
        </authorList>
    </citation>
    <scope>NUCLEOTIDE SEQUENCE</scope>
    <source>
        <strain evidence="2">CBS 508.74</strain>
    </source>
</reference>
<protein>
    <submittedName>
        <fullName evidence="2">Uncharacterized protein</fullName>
    </submittedName>
</protein>
<evidence type="ECO:0000256" key="1">
    <source>
        <dbReference type="SAM" id="MobiDB-lite"/>
    </source>
</evidence>
<name>A0AAN6TCU4_9PEZI</name>
<dbReference type="EMBL" id="MU853344">
    <property type="protein sequence ID" value="KAK4112034.1"/>
    <property type="molecule type" value="Genomic_DNA"/>
</dbReference>
<dbReference type="Proteomes" id="UP001302812">
    <property type="component" value="Unassembled WGS sequence"/>
</dbReference>
<keyword evidence="3" id="KW-1185">Reference proteome</keyword>
<reference evidence="2" key="1">
    <citation type="journal article" date="2023" name="Mol. Phylogenet. Evol.">
        <title>Genome-scale phylogeny and comparative genomics of the fungal order Sordariales.</title>
        <authorList>
            <person name="Hensen N."/>
            <person name="Bonometti L."/>
            <person name="Westerberg I."/>
            <person name="Brannstrom I.O."/>
            <person name="Guillou S."/>
            <person name="Cros-Aarteil S."/>
            <person name="Calhoun S."/>
            <person name="Haridas S."/>
            <person name="Kuo A."/>
            <person name="Mondo S."/>
            <person name="Pangilinan J."/>
            <person name="Riley R."/>
            <person name="LaButti K."/>
            <person name="Andreopoulos B."/>
            <person name="Lipzen A."/>
            <person name="Chen C."/>
            <person name="Yan M."/>
            <person name="Daum C."/>
            <person name="Ng V."/>
            <person name="Clum A."/>
            <person name="Steindorff A."/>
            <person name="Ohm R.A."/>
            <person name="Martin F."/>
            <person name="Silar P."/>
            <person name="Natvig D.O."/>
            <person name="Lalanne C."/>
            <person name="Gautier V."/>
            <person name="Ament-Velasquez S.L."/>
            <person name="Kruys A."/>
            <person name="Hutchinson M.I."/>
            <person name="Powell A.J."/>
            <person name="Barry K."/>
            <person name="Miller A.N."/>
            <person name="Grigoriev I.V."/>
            <person name="Debuchy R."/>
            <person name="Gladieux P."/>
            <person name="Hiltunen Thoren M."/>
            <person name="Johannesson H."/>
        </authorList>
    </citation>
    <scope>NUCLEOTIDE SEQUENCE</scope>
    <source>
        <strain evidence="2">CBS 508.74</strain>
    </source>
</reference>
<organism evidence="2 3">
    <name type="scientific">Canariomyces notabilis</name>
    <dbReference type="NCBI Taxonomy" id="2074819"/>
    <lineage>
        <taxon>Eukaryota</taxon>
        <taxon>Fungi</taxon>
        <taxon>Dikarya</taxon>
        <taxon>Ascomycota</taxon>
        <taxon>Pezizomycotina</taxon>
        <taxon>Sordariomycetes</taxon>
        <taxon>Sordariomycetidae</taxon>
        <taxon>Sordariales</taxon>
        <taxon>Chaetomiaceae</taxon>
        <taxon>Canariomyces</taxon>
    </lineage>
</organism>
<accession>A0AAN6TCU4</accession>
<sequence length="166" mass="18855">MRPIRVNLPALPSIPTPTLLRTTTYSMFALSWPWFTLRWLATFITMLRPVAGLPTSSSFRRWWRLPVEVSHVSPVFSKVLAPPQRDGPRISSVLYRARFSSSSPPVRTNRHQVAKGWWWMDGWTDYQTSVVLLNDTLGGRGSSSPTSVQPAAFKTFPSRIDRAPRS</sequence>